<evidence type="ECO:0000256" key="5">
    <source>
        <dbReference type="ARBA" id="ARBA00023012"/>
    </source>
</evidence>
<keyword evidence="9" id="KW-1185">Reference proteome</keyword>
<gene>
    <name evidence="8" type="ORF">K8P03_07285</name>
</gene>
<keyword evidence="6" id="KW-0472">Membrane</keyword>
<dbReference type="EC" id="2.7.13.3" evidence="2"/>
<dbReference type="GO" id="GO:0016301">
    <property type="term" value="F:kinase activity"/>
    <property type="evidence" value="ECO:0007669"/>
    <property type="project" value="UniProtKB-KW"/>
</dbReference>
<dbReference type="SUPFAM" id="SSF55874">
    <property type="entry name" value="ATPase domain of HSP90 chaperone/DNA topoisomerase II/histidine kinase"/>
    <property type="match status" value="1"/>
</dbReference>
<dbReference type="InterPro" id="IPR005467">
    <property type="entry name" value="His_kinase_dom"/>
</dbReference>
<evidence type="ECO:0000256" key="1">
    <source>
        <dbReference type="ARBA" id="ARBA00000085"/>
    </source>
</evidence>
<keyword evidence="4 8" id="KW-0418">Kinase</keyword>
<reference evidence="8 9" key="1">
    <citation type="submission" date="2021-08" db="EMBL/GenBank/DDBJ databases">
        <title>FDA dAtabase for Regulatory Grade micrObial Sequences (FDA-ARGOS): Supporting development and validation of Infectious Disease Dx tests.</title>
        <authorList>
            <person name="Sproer C."/>
            <person name="Gronow S."/>
            <person name="Severitt S."/>
            <person name="Schroder I."/>
            <person name="Tallon L."/>
            <person name="Sadzewicz L."/>
            <person name="Zhao X."/>
            <person name="Boylan J."/>
            <person name="Ott S."/>
            <person name="Bowen H."/>
            <person name="Vavikolanu K."/>
            <person name="Hazen T."/>
            <person name="Aluvathingal J."/>
            <person name="Nadendla S."/>
            <person name="Lowell S."/>
            <person name="Myers T."/>
            <person name="Yan Y."/>
            <person name="Sichtig H."/>
        </authorList>
    </citation>
    <scope>NUCLEOTIDE SEQUENCE [LARGE SCALE GENOMIC DNA]</scope>
    <source>
        <strain evidence="8 9">FDAARGOS_1460</strain>
    </source>
</reference>
<sequence length="338" mass="38397">MEKRVKNLALGLLLDNFLRVLVYGILTIIALKLGQEYLYPLKLKKDFPMGVFMIYSLYFLRKFYIGIDKNILNDLRILEESIKKDNCDKDLELAEFDLIAKTLKDKNQKIREKDTFIKTSLAAISHDMKTPLTVINTNLSLLKPIDLKNQARVVKIKGETDKIAAYIDDLMEVSGGFIDQISLEKISLLEFLANLKANLSLFEDMREEEIGLINEINIRSKYYLKIDKIRFDKALSQLLTNAFEHRKSAVWIELNEKNGQIIITVADDGAGFDEKSLKDGKNLFYTDNYGRTSGKGTGMGLFIGNSYIEAMGGRLVLENQNGGRAKICLEIGEEENGK</sequence>
<comment type="caution">
    <text evidence="8">The sequence shown here is derived from an EMBL/GenBank/DDBJ whole genome shotgun (WGS) entry which is preliminary data.</text>
</comment>
<dbReference type="InterPro" id="IPR036890">
    <property type="entry name" value="HATPase_C_sf"/>
</dbReference>
<evidence type="ECO:0000256" key="2">
    <source>
        <dbReference type="ARBA" id="ARBA00012438"/>
    </source>
</evidence>
<feature type="domain" description="Histidine kinase" evidence="7">
    <location>
        <begin position="123"/>
        <end position="335"/>
    </location>
</feature>
<keyword evidence="4 8" id="KW-0808">Transferase</keyword>
<comment type="catalytic activity">
    <reaction evidence="1">
        <text>ATP + protein L-histidine = ADP + protein N-phospho-L-histidine.</text>
        <dbReference type="EC" id="2.7.13.3"/>
    </reaction>
</comment>
<dbReference type="InterPro" id="IPR003594">
    <property type="entry name" value="HATPase_dom"/>
</dbReference>
<evidence type="ECO:0000256" key="6">
    <source>
        <dbReference type="SAM" id="Phobius"/>
    </source>
</evidence>
<dbReference type="InterPro" id="IPR004358">
    <property type="entry name" value="Sig_transdc_His_kin-like_C"/>
</dbReference>
<dbReference type="Gene3D" id="3.30.565.10">
    <property type="entry name" value="Histidine kinase-like ATPase, C-terminal domain"/>
    <property type="match status" value="1"/>
</dbReference>
<dbReference type="InterPro" id="IPR003661">
    <property type="entry name" value="HisK_dim/P_dom"/>
</dbReference>
<evidence type="ECO:0000259" key="7">
    <source>
        <dbReference type="PROSITE" id="PS50109"/>
    </source>
</evidence>
<dbReference type="Pfam" id="PF02518">
    <property type="entry name" value="HATPase_c"/>
    <property type="match status" value="1"/>
</dbReference>
<dbReference type="PANTHER" id="PTHR43547:SF2">
    <property type="entry name" value="HYBRID SIGNAL TRANSDUCTION HISTIDINE KINASE C"/>
    <property type="match status" value="1"/>
</dbReference>
<dbReference type="CDD" id="cd00082">
    <property type="entry name" value="HisKA"/>
    <property type="match status" value="1"/>
</dbReference>
<dbReference type="Gene3D" id="1.10.287.130">
    <property type="match status" value="1"/>
</dbReference>
<dbReference type="PANTHER" id="PTHR43547">
    <property type="entry name" value="TWO-COMPONENT HISTIDINE KINASE"/>
    <property type="match status" value="1"/>
</dbReference>
<keyword evidence="3" id="KW-0597">Phosphoprotein</keyword>
<dbReference type="PROSITE" id="PS50109">
    <property type="entry name" value="HIS_KIN"/>
    <property type="match status" value="1"/>
</dbReference>
<evidence type="ECO:0000313" key="9">
    <source>
        <dbReference type="Proteomes" id="UP000734271"/>
    </source>
</evidence>
<dbReference type="RefSeq" id="WP_223419912.1">
    <property type="nucleotide sequence ID" value="NZ_JAIPME010000002.1"/>
</dbReference>
<evidence type="ECO:0000256" key="4">
    <source>
        <dbReference type="ARBA" id="ARBA00022777"/>
    </source>
</evidence>
<evidence type="ECO:0000256" key="3">
    <source>
        <dbReference type="ARBA" id="ARBA00022553"/>
    </source>
</evidence>
<keyword evidence="6" id="KW-1133">Transmembrane helix</keyword>
<keyword evidence="5" id="KW-0902">Two-component regulatory system</keyword>
<dbReference type="PRINTS" id="PR00344">
    <property type="entry name" value="BCTRLSENSOR"/>
</dbReference>
<dbReference type="Proteomes" id="UP000734271">
    <property type="component" value="Unassembled WGS sequence"/>
</dbReference>
<dbReference type="SUPFAM" id="SSF47384">
    <property type="entry name" value="Homodimeric domain of signal transducing histidine kinase"/>
    <property type="match status" value="1"/>
</dbReference>
<protein>
    <recommendedName>
        <fullName evidence="2">histidine kinase</fullName>
        <ecNumber evidence="2">2.7.13.3</ecNumber>
    </recommendedName>
</protein>
<organism evidence="8 9">
    <name type="scientific">Anaerococcus murdochii</name>
    <dbReference type="NCBI Taxonomy" id="411577"/>
    <lineage>
        <taxon>Bacteria</taxon>
        <taxon>Bacillati</taxon>
        <taxon>Bacillota</taxon>
        <taxon>Tissierellia</taxon>
        <taxon>Tissierellales</taxon>
        <taxon>Peptoniphilaceae</taxon>
        <taxon>Anaerococcus</taxon>
    </lineage>
</organism>
<name>A0ABS7SZZ7_9FIRM</name>
<evidence type="ECO:0000313" key="8">
    <source>
        <dbReference type="EMBL" id="MBZ2387082.1"/>
    </source>
</evidence>
<accession>A0ABS7SZZ7</accession>
<feature type="transmembrane region" description="Helical" evidence="6">
    <location>
        <begin position="12"/>
        <end position="35"/>
    </location>
</feature>
<dbReference type="Pfam" id="PF00512">
    <property type="entry name" value="HisKA"/>
    <property type="match status" value="1"/>
</dbReference>
<dbReference type="InterPro" id="IPR036097">
    <property type="entry name" value="HisK_dim/P_sf"/>
</dbReference>
<dbReference type="SMART" id="SM00387">
    <property type="entry name" value="HATPase_c"/>
    <property type="match status" value="1"/>
</dbReference>
<proteinExistence type="predicted"/>
<keyword evidence="6" id="KW-0812">Transmembrane</keyword>
<dbReference type="EMBL" id="JAIPME010000002">
    <property type="protein sequence ID" value="MBZ2387082.1"/>
    <property type="molecule type" value="Genomic_DNA"/>
</dbReference>